<protein>
    <recommendedName>
        <fullName evidence="1">DDE-1 domain-containing protein</fullName>
    </recommendedName>
</protein>
<dbReference type="PANTHER" id="PTHR19303:SF73">
    <property type="entry name" value="PROTEIN PDC2"/>
    <property type="match status" value="1"/>
</dbReference>
<gene>
    <name evidence="2" type="ORF">Ae201684_018195</name>
</gene>
<reference evidence="2 3" key="1">
    <citation type="submission" date="2019-07" db="EMBL/GenBank/DDBJ databases">
        <title>Genomics analysis of Aphanomyces spp. identifies a new class of oomycete effector associated with host adaptation.</title>
        <authorList>
            <person name="Gaulin E."/>
        </authorList>
    </citation>
    <scope>NUCLEOTIDE SEQUENCE [LARGE SCALE GENOMIC DNA]</scope>
    <source>
        <strain evidence="2 3">ATCC 201684</strain>
    </source>
</reference>
<dbReference type="InterPro" id="IPR004875">
    <property type="entry name" value="DDE_SF_endonuclease_dom"/>
</dbReference>
<name>A0A6G0W674_9STRA</name>
<dbReference type="PANTHER" id="PTHR19303">
    <property type="entry name" value="TRANSPOSON"/>
    <property type="match status" value="1"/>
</dbReference>
<dbReference type="InterPro" id="IPR050863">
    <property type="entry name" value="CenT-Element_Derived"/>
</dbReference>
<dbReference type="VEuPathDB" id="FungiDB:AeMF1_015006"/>
<dbReference type="AlphaFoldDB" id="A0A6G0W674"/>
<keyword evidence="3" id="KW-1185">Reference proteome</keyword>
<evidence type="ECO:0000313" key="2">
    <source>
        <dbReference type="EMBL" id="KAF0722715.1"/>
    </source>
</evidence>
<dbReference type="Pfam" id="PF03184">
    <property type="entry name" value="DDE_1"/>
    <property type="match status" value="1"/>
</dbReference>
<organism evidence="2 3">
    <name type="scientific">Aphanomyces euteiches</name>
    <dbReference type="NCBI Taxonomy" id="100861"/>
    <lineage>
        <taxon>Eukaryota</taxon>
        <taxon>Sar</taxon>
        <taxon>Stramenopiles</taxon>
        <taxon>Oomycota</taxon>
        <taxon>Saprolegniomycetes</taxon>
        <taxon>Saprolegniales</taxon>
        <taxon>Verrucalvaceae</taxon>
        <taxon>Aphanomyces</taxon>
    </lineage>
</organism>
<feature type="domain" description="DDE-1" evidence="1">
    <location>
        <begin position="3"/>
        <end position="108"/>
    </location>
</feature>
<evidence type="ECO:0000313" key="3">
    <source>
        <dbReference type="Proteomes" id="UP000481153"/>
    </source>
</evidence>
<dbReference type="EMBL" id="VJMJ01000326">
    <property type="protein sequence ID" value="KAF0722715.1"/>
    <property type="molecule type" value="Genomic_DNA"/>
</dbReference>
<dbReference type="GO" id="GO:0003677">
    <property type="term" value="F:DNA binding"/>
    <property type="evidence" value="ECO:0007669"/>
    <property type="project" value="TreeGrafter"/>
</dbReference>
<proteinExistence type="predicted"/>
<evidence type="ECO:0000259" key="1">
    <source>
        <dbReference type="Pfam" id="PF03184"/>
    </source>
</evidence>
<sequence length="263" mass="29930">MSDEGRKNWLLLDNAPCHVVPESMLTHVKVVFLPANTTCETQPLDAGIIKNFKVKYRKRLLEYMLALIDDYSENSAHRLLKQVDMKLAVEWMKMAWSEVSEDTIRHCFGHVGIFSRPSVNEAVYEWAFDQPVQYGETFEASNDDDECREIVDMMGVIGVSSSDICLEENVPAFDTITTSWESAIFNPDPGSKSEDDEDEVEVAPPTAREVLAAVQQIQSWGRHVSADLHRELHGIRVAIANHRRHLPNGTLDTWLNNQRSQYL</sequence>
<dbReference type="Proteomes" id="UP000481153">
    <property type="component" value="Unassembled WGS sequence"/>
</dbReference>
<comment type="caution">
    <text evidence="2">The sequence shown here is derived from an EMBL/GenBank/DDBJ whole genome shotgun (WGS) entry which is preliminary data.</text>
</comment>
<accession>A0A6G0W674</accession>
<dbReference type="GO" id="GO:0005634">
    <property type="term" value="C:nucleus"/>
    <property type="evidence" value="ECO:0007669"/>
    <property type="project" value="TreeGrafter"/>
</dbReference>